<organism evidence="3 4">
    <name type="scientific">Candidatus Coatesbacteria bacterium RBG_13_66_14</name>
    <dbReference type="NCBI Taxonomy" id="1817816"/>
    <lineage>
        <taxon>Bacteria</taxon>
        <taxon>Candidatus Coatesiibacteriota</taxon>
    </lineage>
</organism>
<evidence type="ECO:0000256" key="2">
    <source>
        <dbReference type="ARBA" id="ARBA00022679"/>
    </source>
</evidence>
<dbReference type="InterPro" id="IPR051199">
    <property type="entry name" value="LPS_LOS_Heptosyltrfase"/>
</dbReference>
<evidence type="ECO:0000313" key="3">
    <source>
        <dbReference type="EMBL" id="OGD75555.1"/>
    </source>
</evidence>
<dbReference type="GO" id="GO:0009244">
    <property type="term" value="P:lipopolysaccharide core region biosynthetic process"/>
    <property type="evidence" value="ECO:0007669"/>
    <property type="project" value="TreeGrafter"/>
</dbReference>
<dbReference type="CDD" id="cd03789">
    <property type="entry name" value="GT9_LPS_heptosyltransferase"/>
    <property type="match status" value="1"/>
</dbReference>
<name>A0A1F5F7F0_9BACT</name>
<evidence type="ECO:0000313" key="4">
    <source>
        <dbReference type="Proteomes" id="UP000177187"/>
    </source>
</evidence>
<keyword evidence="1" id="KW-0328">Glycosyltransferase</keyword>
<evidence type="ECO:0008006" key="5">
    <source>
        <dbReference type="Google" id="ProtNLM"/>
    </source>
</evidence>
<dbReference type="Gene3D" id="3.40.50.2000">
    <property type="entry name" value="Glycogen Phosphorylase B"/>
    <property type="match status" value="2"/>
</dbReference>
<accession>A0A1F5F7F0</accession>
<dbReference type="PANTHER" id="PTHR30160:SF1">
    <property type="entry name" value="LIPOPOLYSACCHARIDE 1,2-N-ACETYLGLUCOSAMINETRANSFERASE-RELATED"/>
    <property type="match status" value="1"/>
</dbReference>
<dbReference type="STRING" id="1817816.A2Y64_05395"/>
<sequence>MKFLVIRLSSMGDVILTTPFLRALRRRFPEAEVHFLTKPLYAGLIASHPAVDRVIPFDAAVPLRETGRFLRAESYDVVFDLHKNLRSIPLARMARTGRIFRIRKATLRRWLLIDFKLDFLKNRGDQPAVCIEAGAELGLTDDGGPPDVHPPKADAALAGTTPPLWGLIPVASSWNKRWPHFVELGRRLIERFGGTCLLFGGPDDAGLCGSIAAEIGPGAETFADDRELIEKAALLKHCAVAVGNDTGLTHLATAVGTPTVALFGPTTRQLGYYPRGGQVRVLERILECRPCTKNGLERCPRRRDLACLAEITVGEVLDACSKLAGV</sequence>
<proteinExistence type="predicted"/>
<dbReference type="EMBL" id="MFAF01000069">
    <property type="protein sequence ID" value="OGD75555.1"/>
    <property type="molecule type" value="Genomic_DNA"/>
</dbReference>
<dbReference type="Proteomes" id="UP000177187">
    <property type="component" value="Unassembled WGS sequence"/>
</dbReference>
<dbReference type="PANTHER" id="PTHR30160">
    <property type="entry name" value="TETRAACYLDISACCHARIDE 4'-KINASE-RELATED"/>
    <property type="match status" value="1"/>
</dbReference>
<dbReference type="SUPFAM" id="SSF53756">
    <property type="entry name" value="UDP-Glycosyltransferase/glycogen phosphorylase"/>
    <property type="match status" value="1"/>
</dbReference>
<keyword evidence="2" id="KW-0808">Transferase</keyword>
<gene>
    <name evidence="3" type="ORF">A2Y64_05395</name>
</gene>
<dbReference type="AlphaFoldDB" id="A0A1F5F7F0"/>
<comment type="caution">
    <text evidence="3">The sequence shown here is derived from an EMBL/GenBank/DDBJ whole genome shotgun (WGS) entry which is preliminary data.</text>
</comment>
<dbReference type="InterPro" id="IPR002201">
    <property type="entry name" value="Glyco_trans_9"/>
</dbReference>
<evidence type="ECO:0000256" key="1">
    <source>
        <dbReference type="ARBA" id="ARBA00022676"/>
    </source>
</evidence>
<dbReference type="GO" id="GO:0005829">
    <property type="term" value="C:cytosol"/>
    <property type="evidence" value="ECO:0007669"/>
    <property type="project" value="TreeGrafter"/>
</dbReference>
<dbReference type="GO" id="GO:0008713">
    <property type="term" value="F:ADP-heptose-lipopolysaccharide heptosyltransferase activity"/>
    <property type="evidence" value="ECO:0007669"/>
    <property type="project" value="TreeGrafter"/>
</dbReference>
<reference evidence="3 4" key="1">
    <citation type="journal article" date="2016" name="Nat. Commun.">
        <title>Thousands of microbial genomes shed light on interconnected biogeochemical processes in an aquifer system.</title>
        <authorList>
            <person name="Anantharaman K."/>
            <person name="Brown C.T."/>
            <person name="Hug L.A."/>
            <person name="Sharon I."/>
            <person name="Castelle C.J."/>
            <person name="Probst A.J."/>
            <person name="Thomas B.C."/>
            <person name="Singh A."/>
            <person name="Wilkins M.J."/>
            <person name="Karaoz U."/>
            <person name="Brodie E.L."/>
            <person name="Williams K.H."/>
            <person name="Hubbard S.S."/>
            <person name="Banfield J.F."/>
        </authorList>
    </citation>
    <scope>NUCLEOTIDE SEQUENCE [LARGE SCALE GENOMIC DNA]</scope>
</reference>
<protein>
    <recommendedName>
        <fullName evidence="5">Lipopolysaccharide heptosyltransferase II</fullName>
    </recommendedName>
</protein>
<dbReference type="Pfam" id="PF01075">
    <property type="entry name" value="Glyco_transf_9"/>
    <property type="match status" value="1"/>
</dbReference>